<dbReference type="Gramene" id="PGSC0003DMT400094266">
    <property type="protein sequence ID" value="PGSC0003DMT400094266"/>
    <property type="gene ID" value="PGSC0003DMG400043837"/>
</dbReference>
<evidence type="ECO:0000313" key="3">
    <source>
        <dbReference type="Proteomes" id="UP000011115"/>
    </source>
</evidence>
<protein>
    <submittedName>
        <fullName evidence="2">Uncharacterized protein</fullName>
    </submittedName>
</protein>
<organism evidence="2 3">
    <name type="scientific">Solanum tuberosum</name>
    <name type="common">Potato</name>
    <dbReference type="NCBI Taxonomy" id="4113"/>
    <lineage>
        <taxon>Eukaryota</taxon>
        <taxon>Viridiplantae</taxon>
        <taxon>Streptophyta</taxon>
        <taxon>Embryophyta</taxon>
        <taxon>Tracheophyta</taxon>
        <taxon>Spermatophyta</taxon>
        <taxon>Magnoliopsida</taxon>
        <taxon>eudicotyledons</taxon>
        <taxon>Gunneridae</taxon>
        <taxon>Pentapetalae</taxon>
        <taxon>asterids</taxon>
        <taxon>lamiids</taxon>
        <taxon>Solanales</taxon>
        <taxon>Solanaceae</taxon>
        <taxon>Solanoideae</taxon>
        <taxon>Solaneae</taxon>
        <taxon>Solanum</taxon>
    </lineage>
</organism>
<reference evidence="3" key="1">
    <citation type="journal article" date="2011" name="Nature">
        <title>Genome sequence and analysis of the tuber crop potato.</title>
        <authorList>
            <consortium name="The Potato Genome Sequencing Consortium"/>
        </authorList>
    </citation>
    <scope>NUCLEOTIDE SEQUENCE [LARGE SCALE GENOMIC DNA]</scope>
    <source>
        <strain evidence="3">cv. DM1-3 516 R44</strain>
    </source>
</reference>
<dbReference type="InParanoid" id="M1DTS5"/>
<dbReference type="AlphaFoldDB" id="M1DTS5"/>
<dbReference type="HOGENOM" id="CLU_1542757_0_0_1"/>
<feature type="region of interest" description="Disordered" evidence="1">
    <location>
        <begin position="1"/>
        <end position="38"/>
    </location>
</feature>
<dbReference type="PaxDb" id="4113-PGSC0003DMT400094266"/>
<proteinExistence type="predicted"/>
<keyword evidence="3" id="KW-1185">Reference proteome</keyword>
<sequence>MAHKGKNVASGSGTKRSREGAVVGSSSREPNNLPPQKFGRQAVMHYGKDWYECQQESKYLVCHLVDVTRTKAHDPSHGPVLTAIDRQARDDSWMGRMFGMAELQLWIGGRPVTEDEMETLAERYPLTDSAMHMCRMGPAFQEPIDDNAATADEEDGSEEDELDDTSLGDDDTDAGDGDGNAASMAMEFATNVATR</sequence>
<feature type="region of interest" description="Disordered" evidence="1">
    <location>
        <begin position="148"/>
        <end position="195"/>
    </location>
</feature>
<dbReference type="EnsemblPlants" id="PGSC0003DMT400094266">
    <property type="protein sequence ID" value="PGSC0003DMT400094266"/>
    <property type="gene ID" value="PGSC0003DMG400043837"/>
</dbReference>
<name>M1DTS5_SOLTU</name>
<feature type="compositionally biased region" description="Acidic residues" evidence="1">
    <location>
        <begin position="151"/>
        <end position="176"/>
    </location>
</feature>
<reference evidence="2" key="2">
    <citation type="submission" date="2015-06" db="UniProtKB">
        <authorList>
            <consortium name="EnsemblPlants"/>
        </authorList>
    </citation>
    <scope>IDENTIFICATION</scope>
    <source>
        <strain evidence="2">DM1-3 516 R44</strain>
    </source>
</reference>
<accession>M1DTS5</accession>
<evidence type="ECO:0000313" key="2">
    <source>
        <dbReference type="EnsemblPlants" id="PGSC0003DMT400094266"/>
    </source>
</evidence>
<evidence type="ECO:0000256" key="1">
    <source>
        <dbReference type="SAM" id="MobiDB-lite"/>
    </source>
</evidence>
<dbReference type="Proteomes" id="UP000011115">
    <property type="component" value="Unassembled WGS sequence"/>
</dbReference>